<evidence type="ECO:0000256" key="1">
    <source>
        <dbReference type="SAM" id="SignalP"/>
    </source>
</evidence>
<dbReference type="InterPro" id="IPR013766">
    <property type="entry name" value="Thioredoxin_domain"/>
</dbReference>
<feature type="signal peptide" evidence="1">
    <location>
        <begin position="1"/>
        <end position="21"/>
    </location>
</feature>
<organism evidence="3 4">
    <name type="scientific">Legionella fallonii LLAP-10</name>
    <dbReference type="NCBI Taxonomy" id="1212491"/>
    <lineage>
        <taxon>Bacteria</taxon>
        <taxon>Pseudomonadati</taxon>
        <taxon>Pseudomonadota</taxon>
        <taxon>Gammaproteobacteria</taxon>
        <taxon>Legionellales</taxon>
        <taxon>Legionellaceae</taxon>
        <taxon>Legionella</taxon>
    </lineage>
</organism>
<gene>
    <name evidence="3" type="ORF">LFA_2886</name>
</gene>
<dbReference type="InterPro" id="IPR036249">
    <property type="entry name" value="Thioredoxin-like_sf"/>
</dbReference>
<dbReference type="SUPFAM" id="SSF52833">
    <property type="entry name" value="Thioredoxin-like"/>
    <property type="match status" value="1"/>
</dbReference>
<dbReference type="PROSITE" id="PS51352">
    <property type="entry name" value="THIOREDOXIN_2"/>
    <property type="match status" value="1"/>
</dbReference>
<dbReference type="AlphaFoldDB" id="A0A098G9S3"/>
<dbReference type="EMBL" id="LN614827">
    <property type="protein sequence ID" value="CEG58240.1"/>
    <property type="molecule type" value="Genomic_DNA"/>
</dbReference>
<dbReference type="STRING" id="1212491.LFA_2886"/>
<proteinExistence type="predicted"/>
<dbReference type="GO" id="GO:0016853">
    <property type="term" value="F:isomerase activity"/>
    <property type="evidence" value="ECO:0007669"/>
    <property type="project" value="UniProtKB-KW"/>
</dbReference>
<keyword evidence="3" id="KW-0413">Isomerase</keyword>
<keyword evidence="4" id="KW-1185">Reference proteome</keyword>
<dbReference type="RefSeq" id="WP_010947794.1">
    <property type="nucleotide sequence ID" value="NZ_LN614827.1"/>
</dbReference>
<accession>A0A098G9S3</accession>
<keyword evidence="1" id="KW-0732">Signal</keyword>
<dbReference type="OrthoDB" id="5559625at2"/>
<dbReference type="NCBIfam" id="TIGR02738">
    <property type="entry name" value="TrbB"/>
    <property type="match status" value="1"/>
</dbReference>
<dbReference type="KEGG" id="lfa:LFA_2886"/>
<sequence length="140" mass="15507">MRNKLAIFLILGTLFSSSLYADIDNAPLHALAKHQGFFFFFSSSCPHCQRFAPTLKRLSQHYGFSVVAISVDGGFLPSFPDAVMNEGQTKVFQVSVYPSLFLINPKSQVASLVTEGTIDEGELTNRLLKISQIHDKEVPL</sequence>
<dbReference type="Proteomes" id="UP000032430">
    <property type="component" value="Chromosome I"/>
</dbReference>
<feature type="domain" description="Thioredoxin" evidence="2">
    <location>
        <begin position="8"/>
        <end position="133"/>
    </location>
</feature>
<dbReference type="Gene3D" id="3.40.30.10">
    <property type="entry name" value="Glutaredoxin"/>
    <property type="match status" value="1"/>
</dbReference>
<dbReference type="InterPro" id="IPR039555">
    <property type="entry name" value="TraF/TrbB"/>
</dbReference>
<evidence type="ECO:0000313" key="4">
    <source>
        <dbReference type="Proteomes" id="UP000032430"/>
    </source>
</evidence>
<reference evidence="4" key="1">
    <citation type="submission" date="2014-09" db="EMBL/GenBank/DDBJ databases">
        <authorList>
            <person name="Gomez-Valero L."/>
        </authorList>
    </citation>
    <scope>NUCLEOTIDE SEQUENCE [LARGE SCALE GENOMIC DNA]</scope>
    <source>
        <strain evidence="4">ATCC700992</strain>
    </source>
</reference>
<evidence type="ECO:0000313" key="3">
    <source>
        <dbReference type="EMBL" id="CEG58240.1"/>
    </source>
</evidence>
<feature type="chain" id="PRO_5001935518" evidence="1">
    <location>
        <begin position="22"/>
        <end position="140"/>
    </location>
</feature>
<evidence type="ECO:0000259" key="2">
    <source>
        <dbReference type="PROSITE" id="PS51352"/>
    </source>
</evidence>
<dbReference type="HOGENOM" id="CLU_1842626_0_0_6"/>
<name>A0A098G9S3_9GAMM</name>
<protein>
    <submittedName>
        <fullName evidence="3">Putative type-F conjugative transfer system pilin assembly thiol-disulfide isomerase TrbB</fullName>
    </submittedName>
</protein>
<dbReference type="GeneID" id="57036076"/>
<dbReference type="InterPro" id="IPR014109">
    <property type="entry name" value="Thiol-disulphide_isomerase_rbB"/>
</dbReference>
<dbReference type="Pfam" id="PF13728">
    <property type="entry name" value="TraF"/>
    <property type="match status" value="1"/>
</dbReference>